<feature type="compositionally biased region" description="Basic residues" evidence="5">
    <location>
        <begin position="266"/>
        <end position="275"/>
    </location>
</feature>
<dbReference type="CDD" id="cd16568">
    <property type="entry name" value="RING-HC_ScPSH1-like"/>
    <property type="match status" value="1"/>
</dbReference>
<dbReference type="InterPro" id="IPR017907">
    <property type="entry name" value="Znf_RING_CS"/>
</dbReference>
<evidence type="ECO:0000259" key="6">
    <source>
        <dbReference type="PROSITE" id="PS50089"/>
    </source>
</evidence>
<feature type="compositionally biased region" description="Polar residues" evidence="5">
    <location>
        <begin position="394"/>
        <end position="405"/>
    </location>
</feature>
<evidence type="ECO:0000256" key="1">
    <source>
        <dbReference type="ARBA" id="ARBA00022723"/>
    </source>
</evidence>
<keyword evidence="1" id="KW-0479">Metal-binding</keyword>
<feature type="region of interest" description="Disordered" evidence="5">
    <location>
        <begin position="106"/>
        <end position="136"/>
    </location>
</feature>
<dbReference type="AlphaFoldDB" id="A0A225AS69"/>
<dbReference type="PROSITE" id="PS00518">
    <property type="entry name" value="ZF_RING_1"/>
    <property type="match status" value="1"/>
</dbReference>
<evidence type="ECO:0000313" key="8">
    <source>
        <dbReference type="Proteomes" id="UP000214365"/>
    </source>
</evidence>
<keyword evidence="8" id="KW-1185">Reference proteome</keyword>
<evidence type="ECO:0000256" key="3">
    <source>
        <dbReference type="ARBA" id="ARBA00022833"/>
    </source>
</evidence>
<dbReference type="GO" id="GO:0043161">
    <property type="term" value="P:proteasome-mediated ubiquitin-dependent protein catabolic process"/>
    <property type="evidence" value="ECO:0007669"/>
    <property type="project" value="TreeGrafter"/>
</dbReference>
<feature type="compositionally biased region" description="Acidic residues" evidence="5">
    <location>
        <begin position="306"/>
        <end position="331"/>
    </location>
</feature>
<dbReference type="InterPro" id="IPR001841">
    <property type="entry name" value="Znf_RING"/>
</dbReference>
<reference evidence="7 8" key="1">
    <citation type="submission" date="2015-06" db="EMBL/GenBank/DDBJ databases">
        <title>Talaromyces atroroseus IBT 11181 draft genome.</title>
        <authorList>
            <person name="Rasmussen K.B."/>
            <person name="Rasmussen S."/>
            <person name="Petersen B."/>
            <person name="Sicheritz-Ponten T."/>
            <person name="Mortensen U.H."/>
            <person name="Thrane U."/>
        </authorList>
    </citation>
    <scope>NUCLEOTIDE SEQUENCE [LARGE SCALE GENOMIC DNA]</scope>
    <source>
        <strain evidence="7 8">IBT 11181</strain>
    </source>
</reference>
<name>A0A225AS69_TALAT</name>
<dbReference type="SUPFAM" id="SSF57850">
    <property type="entry name" value="RING/U-box"/>
    <property type="match status" value="1"/>
</dbReference>
<dbReference type="SMART" id="SM00184">
    <property type="entry name" value="RING"/>
    <property type="match status" value="1"/>
</dbReference>
<sequence length="458" mass="50898">MGSVSASARESSVVADASGLLQTLQGHVEDIRALLQCGICVRPLYEPYTLACGHTFCYGCLTSWFTSGRSHKTCPDCRAQVKIQPAPAYLVRTIVQLFTSHAELLEKDETTAEHSKNQREEAEKLEADKSNEDPNTGGLFQGFFKPKPHPAGPIFDTEDGVARCPNCAWELEEDSCMNCGYHVEDGTMSSMSDYSDDLSDMTDEDENDDDDDDNDDDDDENDEEEMGDADADAFADYDGAWVDEYPHAMPFSFREILNAAQQFAPHQHHHHHTHPYHPFLGPPVHRRPPYNFDGEPNSSITHTSESESEEDEDEDMDSFIDDDEPGIDDSEEGSHTDHSTVVGDHDYMGYDIGTDTSSIHESLESESAEDDDGDDDDDEDEDDQPIRSAPIRRTGQSSLFQNNHNRPIGRGRHPQPSFGLQRNSAAGTSASNAINVDDDSEDEMPISAAARRSRPNRR</sequence>
<evidence type="ECO:0000256" key="5">
    <source>
        <dbReference type="SAM" id="MobiDB-lite"/>
    </source>
</evidence>
<dbReference type="GO" id="GO:0008270">
    <property type="term" value="F:zinc ion binding"/>
    <property type="evidence" value="ECO:0007669"/>
    <property type="project" value="UniProtKB-KW"/>
</dbReference>
<dbReference type="EMBL" id="LFMY01000001">
    <property type="protein sequence ID" value="OKL64441.1"/>
    <property type="molecule type" value="Genomic_DNA"/>
</dbReference>
<dbReference type="GO" id="GO:0005634">
    <property type="term" value="C:nucleus"/>
    <property type="evidence" value="ECO:0007669"/>
    <property type="project" value="TreeGrafter"/>
</dbReference>
<dbReference type="PANTHER" id="PTHR15898">
    <property type="entry name" value="BIFUNCTIONAL APOPTOSIS REGULATOR"/>
    <property type="match status" value="1"/>
</dbReference>
<gene>
    <name evidence="7" type="ORF">UA08_00191</name>
</gene>
<feature type="compositionally biased region" description="Basic and acidic residues" evidence="5">
    <location>
        <begin position="332"/>
        <end position="348"/>
    </location>
</feature>
<dbReference type="Proteomes" id="UP000214365">
    <property type="component" value="Unassembled WGS sequence"/>
</dbReference>
<dbReference type="RefSeq" id="XP_020124562.1">
    <property type="nucleotide sequence ID" value="XM_020259970.1"/>
</dbReference>
<protein>
    <recommendedName>
        <fullName evidence="6">RING-type domain-containing protein</fullName>
    </recommendedName>
</protein>
<accession>A0A225AS69</accession>
<evidence type="ECO:0000313" key="7">
    <source>
        <dbReference type="EMBL" id="OKL64441.1"/>
    </source>
</evidence>
<dbReference type="OrthoDB" id="6105938at2759"/>
<dbReference type="GO" id="GO:0061630">
    <property type="term" value="F:ubiquitin protein ligase activity"/>
    <property type="evidence" value="ECO:0007669"/>
    <property type="project" value="TreeGrafter"/>
</dbReference>
<dbReference type="InterPro" id="IPR018957">
    <property type="entry name" value="Znf_C3HC4_RING-type"/>
</dbReference>
<evidence type="ECO:0000256" key="4">
    <source>
        <dbReference type="PROSITE-ProRule" id="PRU00175"/>
    </source>
</evidence>
<keyword evidence="3" id="KW-0862">Zinc</keyword>
<feature type="region of interest" description="Disordered" evidence="5">
    <location>
        <begin position="263"/>
        <end position="458"/>
    </location>
</feature>
<dbReference type="InterPro" id="IPR013083">
    <property type="entry name" value="Znf_RING/FYVE/PHD"/>
</dbReference>
<feature type="compositionally biased region" description="Basic and acidic residues" evidence="5">
    <location>
        <begin position="106"/>
        <end position="132"/>
    </location>
</feature>
<dbReference type="GeneID" id="30999946"/>
<comment type="caution">
    <text evidence="7">The sequence shown here is derived from an EMBL/GenBank/DDBJ whole genome shotgun (WGS) entry which is preliminary data.</text>
</comment>
<feature type="compositionally biased region" description="Acidic residues" evidence="5">
    <location>
        <begin position="194"/>
        <end position="230"/>
    </location>
</feature>
<keyword evidence="2 4" id="KW-0863">Zinc-finger</keyword>
<evidence type="ECO:0000256" key="2">
    <source>
        <dbReference type="ARBA" id="ARBA00022771"/>
    </source>
</evidence>
<dbReference type="PROSITE" id="PS50089">
    <property type="entry name" value="ZF_RING_2"/>
    <property type="match status" value="1"/>
</dbReference>
<feature type="region of interest" description="Disordered" evidence="5">
    <location>
        <begin position="190"/>
        <end position="230"/>
    </location>
</feature>
<dbReference type="Gene3D" id="3.30.40.10">
    <property type="entry name" value="Zinc/RING finger domain, C3HC4 (zinc finger)"/>
    <property type="match status" value="1"/>
</dbReference>
<feature type="compositionally biased region" description="Polar residues" evidence="5">
    <location>
        <begin position="418"/>
        <end position="434"/>
    </location>
</feature>
<feature type="domain" description="RING-type" evidence="6">
    <location>
        <begin position="37"/>
        <end position="78"/>
    </location>
</feature>
<dbReference type="Pfam" id="PF00097">
    <property type="entry name" value="zf-C3HC4"/>
    <property type="match status" value="1"/>
</dbReference>
<feature type="compositionally biased region" description="Acidic residues" evidence="5">
    <location>
        <begin position="364"/>
        <end position="383"/>
    </location>
</feature>
<dbReference type="STRING" id="1441469.A0A225AS69"/>
<proteinExistence type="predicted"/>
<dbReference type="PANTHER" id="PTHR15898:SF13">
    <property type="entry name" value="BIFUNCTIONAL APOPTOSIS REGULATOR"/>
    <property type="match status" value="1"/>
</dbReference>
<organism evidence="7 8">
    <name type="scientific">Talaromyces atroroseus</name>
    <dbReference type="NCBI Taxonomy" id="1441469"/>
    <lineage>
        <taxon>Eukaryota</taxon>
        <taxon>Fungi</taxon>
        <taxon>Dikarya</taxon>
        <taxon>Ascomycota</taxon>
        <taxon>Pezizomycotina</taxon>
        <taxon>Eurotiomycetes</taxon>
        <taxon>Eurotiomycetidae</taxon>
        <taxon>Eurotiales</taxon>
        <taxon>Trichocomaceae</taxon>
        <taxon>Talaromyces</taxon>
        <taxon>Talaromyces sect. Trachyspermi</taxon>
    </lineage>
</organism>